<dbReference type="InterPro" id="IPR038508">
    <property type="entry name" value="ArfGAP_dom_sf"/>
</dbReference>
<evidence type="ECO:0000313" key="4">
    <source>
        <dbReference type="EMBL" id="KAB5534684.1"/>
    </source>
</evidence>
<feature type="domain" description="Arf-GAP" evidence="3">
    <location>
        <begin position="16"/>
        <end position="179"/>
    </location>
</feature>
<dbReference type="InterPro" id="IPR037278">
    <property type="entry name" value="ARFGAP/RecO"/>
</dbReference>
<evidence type="ECO:0000313" key="5">
    <source>
        <dbReference type="Proteomes" id="UP000326939"/>
    </source>
</evidence>
<keyword evidence="1" id="KW-0479">Metal-binding</keyword>
<organism evidence="4 5">
    <name type="scientific">Salix brachista</name>
    <dbReference type="NCBI Taxonomy" id="2182728"/>
    <lineage>
        <taxon>Eukaryota</taxon>
        <taxon>Viridiplantae</taxon>
        <taxon>Streptophyta</taxon>
        <taxon>Embryophyta</taxon>
        <taxon>Tracheophyta</taxon>
        <taxon>Spermatophyta</taxon>
        <taxon>Magnoliopsida</taxon>
        <taxon>eudicotyledons</taxon>
        <taxon>Gunneridae</taxon>
        <taxon>Pentapetalae</taxon>
        <taxon>rosids</taxon>
        <taxon>fabids</taxon>
        <taxon>Malpighiales</taxon>
        <taxon>Salicaceae</taxon>
        <taxon>Saliceae</taxon>
        <taxon>Salix</taxon>
    </lineage>
</organism>
<keyword evidence="5" id="KW-1185">Reference proteome</keyword>
<dbReference type="PANTHER" id="PTHR46419:SF2">
    <property type="entry name" value="ADP-RIBOSYLATION FACTOR GTPASE-ACTIVATING PROTEIN AGD5"/>
    <property type="match status" value="1"/>
</dbReference>
<feature type="compositionally biased region" description="Basic and acidic residues" evidence="2">
    <location>
        <begin position="185"/>
        <end position="200"/>
    </location>
</feature>
<protein>
    <recommendedName>
        <fullName evidence="3">Arf-GAP domain-containing protein</fullName>
    </recommendedName>
</protein>
<feature type="region of interest" description="Disordered" evidence="2">
    <location>
        <begin position="172"/>
        <end position="253"/>
    </location>
</feature>
<dbReference type="PROSITE" id="PS50115">
    <property type="entry name" value="ARFGAP"/>
    <property type="match status" value="1"/>
</dbReference>
<name>A0A5N5KW58_9ROSI</name>
<dbReference type="InterPro" id="IPR001164">
    <property type="entry name" value="ArfGAP_dom"/>
</dbReference>
<proteinExistence type="predicted"/>
<dbReference type="EMBL" id="VDCV01000011">
    <property type="protein sequence ID" value="KAB5534684.1"/>
    <property type="molecule type" value="Genomic_DNA"/>
</dbReference>
<gene>
    <name evidence="4" type="ORF">DKX38_017770</name>
</gene>
<dbReference type="SMART" id="SM00105">
    <property type="entry name" value="ArfGap"/>
    <property type="match status" value="1"/>
</dbReference>
<feature type="compositionally biased region" description="Polar residues" evidence="2">
    <location>
        <begin position="503"/>
        <end position="526"/>
    </location>
</feature>
<dbReference type="Pfam" id="PF01412">
    <property type="entry name" value="ArfGap"/>
    <property type="match status" value="1"/>
</dbReference>
<comment type="caution">
    <text evidence="4">The sequence shown here is derived from an EMBL/GenBank/DDBJ whole genome shotgun (WGS) entry which is preliminary data.</text>
</comment>
<evidence type="ECO:0000256" key="2">
    <source>
        <dbReference type="SAM" id="MobiDB-lite"/>
    </source>
</evidence>
<accession>A0A5N5KW58</accession>
<dbReference type="GO" id="GO:0005096">
    <property type="term" value="F:GTPase activator activity"/>
    <property type="evidence" value="ECO:0007669"/>
    <property type="project" value="InterPro"/>
</dbReference>
<dbReference type="AlphaFoldDB" id="A0A5N5KW58"/>
<dbReference type="SUPFAM" id="SSF57863">
    <property type="entry name" value="ArfGap/RecO-like zinc finger"/>
    <property type="match status" value="1"/>
</dbReference>
<dbReference type="PANTHER" id="PTHR46419">
    <property type="entry name" value="ADP-RIBOSYLATION FACTOR GTPASE-ACTIVATING PROTEIN AGD5"/>
    <property type="match status" value="1"/>
</dbReference>
<dbReference type="GO" id="GO:0008270">
    <property type="term" value="F:zinc ion binding"/>
    <property type="evidence" value="ECO:0007669"/>
    <property type="project" value="UniProtKB-KW"/>
</dbReference>
<dbReference type="InterPro" id="IPR044520">
    <property type="entry name" value="ARF_GAP_AGD5/15"/>
</dbReference>
<feature type="compositionally biased region" description="Polar residues" evidence="2">
    <location>
        <begin position="218"/>
        <end position="227"/>
    </location>
</feature>
<evidence type="ECO:0000256" key="1">
    <source>
        <dbReference type="PROSITE-ProRule" id="PRU00288"/>
    </source>
</evidence>
<evidence type="ECO:0000259" key="3">
    <source>
        <dbReference type="PROSITE" id="PS50115"/>
    </source>
</evidence>
<sequence length="557" mass="60698">MNEKANVSKELNARHRKILEGLLKLPENRECADCKAKYFELLMLTSLQMQRSKMGKREFGYLYMHAVFRDPQKSWGTHIKDKAFKASMKSCFVENNEEIVFVLAFFITKQKIERKMVRSATLDTWLPEQVAFIQSMGNERVNSYWEAELPPNYDRVGIENFIRAKYEEKRWVSKDGRTQSPPSGLDERSSLHQRPDERSGHGRTGSSENLSEEKKNSQVSSSRNSVPATRISVPVPPRGPKQVTPAKPQQVVEKAEPMVEVTEAAKKVADAAQAVSAPKVDFATDLFNLLSMDGPSENGSAAASNEDNGWAGVQSATVAEELSTPGKAVPTKAVENKTQSNSGIEDLFKDLPSLATPSVSEKPQKDVKNDIMSLFEKSNMVSPFAMHQQQLAMLAQQQQLLMAAAAKSAGGNPKVMNQQQLAMLIQQQQLLAAAAKPVGGDGSIQHQGPNGINIPAQNWPNMGYQIPGLMMPVAGQGDLQKLMQTGNIGMTHPGGSAVQYPASSFNDMGQATPANGVKSSGASKTQPAAPVSSGGTKIQAGKDYDFSSLTQGMFSKH</sequence>
<reference evidence="5" key="1">
    <citation type="journal article" date="2019" name="Gigascience">
        <title>De novo genome assembly of the endangered Acer yangbiense, a plant species with extremely small populations endemic to Yunnan Province, China.</title>
        <authorList>
            <person name="Yang J."/>
            <person name="Wariss H.M."/>
            <person name="Tao L."/>
            <person name="Zhang R."/>
            <person name="Yun Q."/>
            <person name="Hollingsworth P."/>
            <person name="Dao Z."/>
            <person name="Luo G."/>
            <person name="Guo H."/>
            <person name="Ma Y."/>
            <person name="Sun W."/>
        </authorList>
    </citation>
    <scope>NUCLEOTIDE SEQUENCE [LARGE SCALE GENOMIC DNA]</scope>
    <source>
        <strain evidence="5">cv. br00</strain>
    </source>
</reference>
<keyword evidence="1" id="KW-0863">Zinc-finger</keyword>
<feature type="region of interest" description="Disordered" evidence="2">
    <location>
        <begin position="503"/>
        <end position="541"/>
    </location>
</feature>
<keyword evidence="1" id="KW-0862">Zinc</keyword>
<dbReference type="Gene3D" id="1.10.220.150">
    <property type="entry name" value="Arf GTPase activating protein"/>
    <property type="match status" value="1"/>
</dbReference>
<dbReference type="Proteomes" id="UP000326939">
    <property type="component" value="Chromosome 11"/>
</dbReference>